<keyword evidence="3 5" id="KW-1133">Transmembrane helix</keyword>
<feature type="transmembrane region" description="Helical" evidence="5">
    <location>
        <begin position="12"/>
        <end position="32"/>
    </location>
</feature>
<keyword evidence="7" id="KW-1185">Reference proteome</keyword>
<comment type="caution">
    <text evidence="6">The sequence shown here is derived from an EMBL/GenBank/DDBJ whole genome shotgun (WGS) entry which is preliminary data.</text>
</comment>
<dbReference type="Proteomes" id="UP001299068">
    <property type="component" value="Unassembled WGS sequence"/>
</dbReference>
<keyword evidence="4 5" id="KW-0472">Membrane</keyword>
<proteinExistence type="predicted"/>
<sequence length="127" mass="14500">MFKFIPEAISWLLVLYLAFKFIDMALGILKSVKNKNYRSRKMRDGIIRWIAEFLGIAFVLLLDIFLNLKFAVIGITLALFAYKEAGSILENLAECDVKLPSIVSDKLEILNQGNSKDKDENKDIDIK</sequence>
<evidence type="ECO:0000256" key="4">
    <source>
        <dbReference type="ARBA" id="ARBA00023136"/>
    </source>
</evidence>
<evidence type="ECO:0000256" key="5">
    <source>
        <dbReference type="SAM" id="Phobius"/>
    </source>
</evidence>
<reference evidence="6 7" key="1">
    <citation type="journal article" date="2021" name="Cell Host Microbe">
        <title>in vivo commensal control of Clostridioides difficile virulence.</title>
        <authorList>
            <person name="Girinathan B.P."/>
            <person name="Dibenedetto N."/>
            <person name="Worley J.N."/>
            <person name="Peltier J."/>
            <person name="Arrieta-Ortiz M.L."/>
            <person name="Rupa Christinal Immanuel S."/>
            <person name="Lavin R."/>
            <person name="Delaney M.L."/>
            <person name="Cummins C."/>
            <person name="Hoffmann M."/>
            <person name="Luo Y."/>
            <person name="Gonzalez-Escalona N."/>
            <person name="Allard M."/>
            <person name="Onderdonk A.B."/>
            <person name="Gerber G.K."/>
            <person name="Sonenshein A.L."/>
            <person name="Baliga N."/>
            <person name="Dupuy B."/>
            <person name="Bry L."/>
        </authorList>
    </citation>
    <scope>NUCLEOTIDE SEQUENCE [LARGE SCALE GENOMIC DNA]</scope>
    <source>
        <strain evidence="6 7">DSM 599</strain>
    </source>
</reference>
<dbReference type="RefSeq" id="WP_221859241.1">
    <property type="nucleotide sequence ID" value="NZ_JAIKTU010000003.1"/>
</dbReference>
<dbReference type="Pfam" id="PF05105">
    <property type="entry name" value="Phage_holin_4_1"/>
    <property type="match status" value="1"/>
</dbReference>
<dbReference type="InterPro" id="IPR006480">
    <property type="entry name" value="Phage_holin_4_1"/>
</dbReference>
<name>A0ABS7KUN5_CLOSR</name>
<protein>
    <submittedName>
        <fullName evidence="6">Phage holin family protein</fullName>
    </submittedName>
</protein>
<accession>A0ABS7KUN5</accession>
<dbReference type="EMBL" id="JAIKTU010000003">
    <property type="protein sequence ID" value="MBY0754524.1"/>
    <property type="molecule type" value="Genomic_DNA"/>
</dbReference>
<evidence type="ECO:0000256" key="3">
    <source>
        <dbReference type="ARBA" id="ARBA00022989"/>
    </source>
</evidence>
<organism evidence="6 7">
    <name type="scientific">Clostridium sardiniense</name>
    <name type="common">Clostridium absonum</name>
    <dbReference type="NCBI Taxonomy" id="29369"/>
    <lineage>
        <taxon>Bacteria</taxon>
        <taxon>Bacillati</taxon>
        <taxon>Bacillota</taxon>
        <taxon>Clostridia</taxon>
        <taxon>Eubacteriales</taxon>
        <taxon>Clostridiaceae</taxon>
        <taxon>Clostridium</taxon>
    </lineage>
</organism>
<gene>
    <name evidence="6" type="ORF">K5V21_03540</name>
</gene>
<comment type="subcellular location">
    <subcellularLocation>
        <location evidence="1">Membrane</location>
        <topology evidence="1">Multi-pass membrane protein</topology>
    </subcellularLocation>
</comment>
<feature type="transmembrane region" description="Helical" evidence="5">
    <location>
        <begin position="53"/>
        <end position="82"/>
    </location>
</feature>
<dbReference type="NCBIfam" id="TIGR01593">
    <property type="entry name" value="holin_tox_secr"/>
    <property type="match status" value="1"/>
</dbReference>
<evidence type="ECO:0000313" key="6">
    <source>
        <dbReference type="EMBL" id="MBY0754524.1"/>
    </source>
</evidence>
<evidence type="ECO:0000256" key="2">
    <source>
        <dbReference type="ARBA" id="ARBA00022692"/>
    </source>
</evidence>
<evidence type="ECO:0000256" key="1">
    <source>
        <dbReference type="ARBA" id="ARBA00004141"/>
    </source>
</evidence>
<evidence type="ECO:0000313" key="7">
    <source>
        <dbReference type="Proteomes" id="UP001299068"/>
    </source>
</evidence>
<keyword evidence="2 5" id="KW-0812">Transmembrane</keyword>